<sequence length="184" mass="20322">MPNPPWIENLPETPPDKAVRLGVAQSAISPTLTHILAHIDRNILLGFSSSLIADLGLSNVQYGLLVGPSGPSAMRGWPLSPYWVARWPDCFAIDFLIYGRIERTGTTLLDFHVFPRGSLKPGAYTVINRIGGSHFEAFRRDDLRAFCRHSSIGSDLTAANVTKIRLSILKFENCPTLRPAIPYP</sequence>
<name>A0A848ISJ7_9BURK</name>
<reference evidence="1 2" key="1">
    <citation type="submission" date="2020-04" db="EMBL/GenBank/DDBJ databases">
        <title>Paraburkholderia sp. RP-4-7 isolated from soil.</title>
        <authorList>
            <person name="Dahal R.H."/>
        </authorList>
    </citation>
    <scope>NUCLEOTIDE SEQUENCE [LARGE SCALE GENOMIC DNA]</scope>
    <source>
        <strain evidence="1 2">RP-4-7</strain>
    </source>
</reference>
<dbReference type="AlphaFoldDB" id="A0A848ISJ7"/>
<evidence type="ECO:0000313" key="1">
    <source>
        <dbReference type="EMBL" id="NMM04073.1"/>
    </source>
</evidence>
<dbReference type="Proteomes" id="UP000544134">
    <property type="component" value="Unassembled WGS sequence"/>
</dbReference>
<organism evidence="1 2">
    <name type="scientific">Paraburkholderia polaris</name>
    <dbReference type="NCBI Taxonomy" id="2728848"/>
    <lineage>
        <taxon>Bacteria</taxon>
        <taxon>Pseudomonadati</taxon>
        <taxon>Pseudomonadota</taxon>
        <taxon>Betaproteobacteria</taxon>
        <taxon>Burkholderiales</taxon>
        <taxon>Burkholderiaceae</taxon>
        <taxon>Paraburkholderia</taxon>
    </lineage>
</organism>
<gene>
    <name evidence="1" type="ORF">HHL24_40215</name>
</gene>
<dbReference type="RefSeq" id="WP_169490822.1">
    <property type="nucleotide sequence ID" value="NZ_JABBGJ010000069.1"/>
</dbReference>
<evidence type="ECO:0000313" key="2">
    <source>
        <dbReference type="Proteomes" id="UP000544134"/>
    </source>
</evidence>
<protein>
    <submittedName>
        <fullName evidence="1">Uncharacterized protein</fullName>
    </submittedName>
</protein>
<proteinExistence type="predicted"/>
<dbReference type="EMBL" id="JABBGJ010000069">
    <property type="protein sequence ID" value="NMM04073.1"/>
    <property type="molecule type" value="Genomic_DNA"/>
</dbReference>
<comment type="caution">
    <text evidence="1">The sequence shown here is derived from an EMBL/GenBank/DDBJ whole genome shotgun (WGS) entry which is preliminary data.</text>
</comment>
<accession>A0A848ISJ7</accession>
<keyword evidence="2" id="KW-1185">Reference proteome</keyword>